<reference evidence="3" key="1">
    <citation type="journal article" date="2019" name="Int. J. Syst. Evol. Microbiol.">
        <title>The Global Catalogue of Microorganisms (GCM) 10K type strain sequencing project: providing services to taxonomists for standard genome sequencing and annotation.</title>
        <authorList>
            <consortium name="The Broad Institute Genomics Platform"/>
            <consortium name="The Broad Institute Genome Sequencing Center for Infectious Disease"/>
            <person name="Wu L."/>
            <person name="Ma J."/>
        </authorList>
    </citation>
    <scope>NUCLEOTIDE SEQUENCE [LARGE SCALE GENOMIC DNA]</scope>
    <source>
        <strain evidence="3">CCUG 58127</strain>
    </source>
</reference>
<dbReference type="Proteomes" id="UP001596298">
    <property type="component" value="Unassembled WGS sequence"/>
</dbReference>
<accession>A0ABW2AM69</accession>
<dbReference type="InterPro" id="IPR011009">
    <property type="entry name" value="Kinase-like_dom_sf"/>
</dbReference>
<comment type="caution">
    <text evidence="2">The sequence shown here is derived from an EMBL/GenBank/DDBJ whole genome shotgun (WGS) entry which is preliminary data.</text>
</comment>
<dbReference type="RefSeq" id="WP_382404588.1">
    <property type="nucleotide sequence ID" value="NZ_JBHSWH010000001.1"/>
</dbReference>
<feature type="domain" description="Aminoglycoside phosphotransferase" evidence="1">
    <location>
        <begin position="24"/>
        <end position="218"/>
    </location>
</feature>
<name>A0ABW2AM69_9MICO</name>
<dbReference type="InterPro" id="IPR002575">
    <property type="entry name" value="Aminoglycoside_PTrfase"/>
</dbReference>
<evidence type="ECO:0000259" key="1">
    <source>
        <dbReference type="Pfam" id="PF01636"/>
    </source>
</evidence>
<sequence length="276" mass="30065">MNALDRAAVVAAGARVLGRPLHLVRELTGGQHAITLLTTDGAESFVVRAFPRESPAVAQEIDVLDRLGPFGAMAPRLVADGEESGHPVIVTTALDGDHPGPGLSPHTIAEEMAIALAAIHRLDGSGLRTEPQEPPWRPGGLSARAHEEWGRLDLSTRVLTHFDFWCGNALWKDDRLVGVVDWNGARSAPRGVDVAWCRQDLVLLGSVDAADVFRQSYEERAGQAVPDIHAWDILAAEHADPHVESWDVNYRGIGRSDITAGVLRHRLDLWIDELLR</sequence>
<gene>
    <name evidence="2" type="ORF">ACFQDH_22490</name>
</gene>
<dbReference type="PANTHER" id="PTHR21310">
    <property type="entry name" value="AMINOGLYCOSIDE PHOSPHOTRANSFERASE-RELATED-RELATED"/>
    <property type="match status" value="1"/>
</dbReference>
<evidence type="ECO:0000313" key="2">
    <source>
        <dbReference type="EMBL" id="MFC6707927.1"/>
    </source>
</evidence>
<dbReference type="InterPro" id="IPR051678">
    <property type="entry name" value="AGP_Transferase"/>
</dbReference>
<dbReference type="Gene3D" id="3.90.1200.10">
    <property type="match status" value="1"/>
</dbReference>
<keyword evidence="3" id="KW-1185">Reference proteome</keyword>
<evidence type="ECO:0000313" key="3">
    <source>
        <dbReference type="Proteomes" id="UP001596298"/>
    </source>
</evidence>
<dbReference type="SUPFAM" id="SSF56112">
    <property type="entry name" value="Protein kinase-like (PK-like)"/>
    <property type="match status" value="1"/>
</dbReference>
<dbReference type="EMBL" id="JBHSWH010000001">
    <property type="protein sequence ID" value="MFC6707927.1"/>
    <property type="molecule type" value="Genomic_DNA"/>
</dbReference>
<protein>
    <submittedName>
        <fullName evidence="2">Phosphotransferase family protein</fullName>
    </submittedName>
</protein>
<proteinExistence type="predicted"/>
<organism evidence="2 3">
    <name type="scientific">Flexivirga alba</name>
    <dbReference type="NCBI Taxonomy" id="702742"/>
    <lineage>
        <taxon>Bacteria</taxon>
        <taxon>Bacillati</taxon>
        <taxon>Actinomycetota</taxon>
        <taxon>Actinomycetes</taxon>
        <taxon>Micrococcales</taxon>
        <taxon>Dermacoccaceae</taxon>
        <taxon>Flexivirga</taxon>
    </lineage>
</organism>
<dbReference type="Pfam" id="PF01636">
    <property type="entry name" value="APH"/>
    <property type="match status" value="1"/>
</dbReference>